<organism evidence="3 4">
    <name type="scientific">Dyella dinghuensis</name>
    <dbReference type="NCBI Taxonomy" id="1920169"/>
    <lineage>
        <taxon>Bacteria</taxon>
        <taxon>Pseudomonadati</taxon>
        <taxon>Pseudomonadota</taxon>
        <taxon>Gammaproteobacteria</taxon>
        <taxon>Lysobacterales</taxon>
        <taxon>Rhodanobacteraceae</taxon>
        <taxon>Dyella</taxon>
    </lineage>
</organism>
<feature type="domain" description="Erythromycin biosynthesis protein CIII-like C-terminal" evidence="2">
    <location>
        <begin position="312"/>
        <end position="416"/>
    </location>
</feature>
<proteinExistence type="predicted"/>
<dbReference type="AlphaFoldDB" id="A0A3S0WNL1"/>
<keyword evidence="4" id="KW-1185">Reference proteome</keyword>
<dbReference type="InterPro" id="IPR004276">
    <property type="entry name" value="GlycoTrans_28_N"/>
</dbReference>
<dbReference type="GO" id="GO:0008194">
    <property type="term" value="F:UDP-glycosyltransferase activity"/>
    <property type="evidence" value="ECO:0007669"/>
    <property type="project" value="InterPro"/>
</dbReference>
<dbReference type="PANTHER" id="PTHR48050:SF13">
    <property type="entry name" value="STEROL 3-BETA-GLUCOSYLTRANSFERASE UGT80A2"/>
    <property type="match status" value="1"/>
</dbReference>
<dbReference type="Pfam" id="PF03033">
    <property type="entry name" value="Glyco_transf_28"/>
    <property type="match status" value="1"/>
</dbReference>
<dbReference type="Gene3D" id="3.40.50.2000">
    <property type="entry name" value="Glycogen Phosphorylase B"/>
    <property type="match status" value="2"/>
</dbReference>
<dbReference type="Pfam" id="PF06722">
    <property type="entry name" value="EryCIII-like_C"/>
    <property type="match status" value="1"/>
</dbReference>
<evidence type="ECO:0000259" key="1">
    <source>
        <dbReference type="Pfam" id="PF03033"/>
    </source>
</evidence>
<feature type="domain" description="Glycosyltransferase family 28 N-terminal" evidence="1">
    <location>
        <begin position="9"/>
        <end position="60"/>
    </location>
</feature>
<dbReference type="InterPro" id="IPR050426">
    <property type="entry name" value="Glycosyltransferase_28"/>
</dbReference>
<keyword evidence="3" id="KW-0808">Transferase</keyword>
<dbReference type="CDD" id="cd03784">
    <property type="entry name" value="GT1_Gtf-like"/>
    <property type="match status" value="1"/>
</dbReference>
<dbReference type="EMBL" id="RYZR01000006">
    <property type="protein sequence ID" value="RUL63363.1"/>
    <property type="molecule type" value="Genomic_DNA"/>
</dbReference>
<evidence type="ECO:0000313" key="3">
    <source>
        <dbReference type="EMBL" id="RUL63363.1"/>
    </source>
</evidence>
<dbReference type="GO" id="GO:0005975">
    <property type="term" value="P:carbohydrate metabolic process"/>
    <property type="evidence" value="ECO:0007669"/>
    <property type="project" value="InterPro"/>
</dbReference>
<reference evidence="3 4" key="1">
    <citation type="submission" date="2018-12" db="EMBL/GenBank/DDBJ databases">
        <title>Dyella dinghuensis sp. nov. DHOA06 and Dyella choica sp. nov. 4M-K27, isolated from forest soil.</title>
        <authorList>
            <person name="Qiu L.-H."/>
            <person name="Gao Z.-H."/>
        </authorList>
    </citation>
    <scope>NUCLEOTIDE SEQUENCE [LARGE SCALE GENOMIC DNA]</scope>
    <source>
        <strain evidence="3 4">DHOA06</strain>
    </source>
</reference>
<dbReference type="InterPro" id="IPR002213">
    <property type="entry name" value="UDP_glucos_trans"/>
</dbReference>
<dbReference type="InterPro" id="IPR010610">
    <property type="entry name" value="EryCIII-like_C"/>
</dbReference>
<dbReference type="Proteomes" id="UP000267077">
    <property type="component" value="Unassembled WGS sequence"/>
</dbReference>
<sequence length="434" mass="47373">MTRMRSAHIVINTVGSLGDLFPFLSVGLALQARGHRVTVATHSMHRAAVEQAGMRFANASGMPQPNDMAAFTERVFHPVHGPRLLIRDLAGTDVRESYTKLQLICEDADALITSTLAFAGQILGETLSASGRLHWVSAILAPSNVLSIYEPPIVGIGWIDALTHSPLRGKRILQWLTLMRLRSWTGPVRAFRRELGLRPESKLGHPLQHGQHSPDCALALFSPLLGSRQPDWPPQLRITGFAHYAQPGAKMDSELEAFLRAGSPPLVFTLGSTAVHIGADFLRESLQVCEQLGRRALLFTGSSDIRASLPDTLPSYAHAVDYAPHAAVFPHAAAIIHHGGIGTSTEALRAGRPMLVVPHGFDQYDNAERLKRLGVAHALPAREYRGDTAMPLLKDLLDDPAYAQRAWRCAEAIHAEHGDTVAADLIDANLRERF</sequence>
<dbReference type="GO" id="GO:0033072">
    <property type="term" value="P:vancomycin biosynthetic process"/>
    <property type="evidence" value="ECO:0007669"/>
    <property type="project" value="UniProtKB-ARBA"/>
</dbReference>
<protein>
    <submittedName>
        <fullName evidence="3">Glycosyltransferase</fullName>
    </submittedName>
</protein>
<evidence type="ECO:0000313" key="4">
    <source>
        <dbReference type="Proteomes" id="UP000267077"/>
    </source>
</evidence>
<name>A0A3S0WNL1_9GAMM</name>
<dbReference type="GO" id="GO:0016758">
    <property type="term" value="F:hexosyltransferase activity"/>
    <property type="evidence" value="ECO:0007669"/>
    <property type="project" value="InterPro"/>
</dbReference>
<evidence type="ECO:0000259" key="2">
    <source>
        <dbReference type="Pfam" id="PF06722"/>
    </source>
</evidence>
<gene>
    <name evidence="3" type="ORF">EKH79_13295</name>
</gene>
<accession>A0A3S0WNL1</accession>
<comment type="caution">
    <text evidence="3">The sequence shown here is derived from an EMBL/GenBank/DDBJ whole genome shotgun (WGS) entry which is preliminary data.</text>
</comment>
<dbReference type="SUPFAM" id="SSF53756">
    <property type="entry name" value="UDP-Glycosyltransferase/glycogen phosphorylase"/>
    <property type="match status" value="1"/>
</dbReference>
<dbReference type="PANTHER" id="PTHR48050">
    <property type="entry name" value="STEROL 3-BETA-GLUCOSYLTRANSFERASE"/>
    <property type="match status" value="1"/>
</dbReference>